<sequence>MGLRSWLTRVDDVDQWNDLETQIENAELAYGLVYVINITKECLLEKGMWVAWSGDTTGSLWEVSKHFQDQTWLLDNMIDEFPAYNDDPSQYGDFMDDDKYVISVLNETKRKEAAQ</sequence>
<reference evidence="1" key="1">
    <citation type="journal article" date="2015" name="Nature">
        <title>Complex archaea that bridge the gap between prokaryotes and eukaryotes.</title>
        <authorList>
            <person name="Spang A."/>
            <person name="Saw J.H."/>
            <person name="Jorgensen S.L."/>
            <person name="Zaremba-Niedzwiedzka K."/>
            <person name="Martijn J."/>
            <person name="Lind A.E."/>
            <person name="van Eijk R."/>
            <person name="Schleper C."/>
            <person name="Guy L."/>
            <person name="Ettema T.J."/>
        </authorList>
    </citation>
    <scope>NUCLEOTIDE SEQUENCE</scope>
</reference>
<protein>
    <submittedName>
        <fullName evidence="1">Uncharacterized protein</fullName>
    </submittedName>
</protein>
<proteinExistence type="predicted"/>
<dbReference type="EMBL" id="LAZR01023579">
    <property type="protein sequence ID" value="KKL78032.1"/>
    <property type="molecule type" value="Genomic_DNA"/>
</dbReference>
<dbReference type="AlphaFoldDB" id="A0A0F9HSD9"/>
<organism evidence="1">
    <name type="scientific">marine sediment metagenome</name>
    <dbReference type="NCBI Taxonomy" id="412755"/>
    <lineage>
        <taxon>unclassified sequences</taxon>
        <taxon>metagenomes</taxon>
        <taxon>ecological metagenomes</taxon>
    </lineage>
</organism>
<name>A0A0F9HSD9_9ZZZZ</name>
<evidence type="ECO:0000313" key="1">
    <source>
        <dbReference type="EMBL" id="KKL78032.1"/>
    </source>
</evidence>
<comment type="caution">
    <text evidence="1">The sequence shown here is derived from an EMBL/GenBank/DDBJ whole genome shotgun (WGS) entry which is preliminary data.</text>
</comment>
<gene>
    <name evidence="1" type="ORF">LCGC14_2028880</name>
</gene>
<accession>A0A0F9HSD9</accession>